<sequence>MASQAISPARKIKRINFSIRNDGQQVLHLIMENRLIQIAPHELVNLALPLGSGVTSAATEGAHQAGKMMTMISDSLSGTTIAVD</sequence>
<reference evidence="1 2" key="1">
    <citation type="submission" date="2019-02" db="EMBL/GenBank/DDBJ databases">
        <title>Genomic Encyclopedia of Archaeal and Bacterial Type Strains, Phase II (KMG-II): from individual species to whole genera.</title>
        <authorList>
            <person name="Goeker M."/>
        </authorList>
    </citation>
    <scope>NUCLEOTIDE SEQUENCE [LARGE SCALE GENOMIC DNA]</scope>
    <source>
        <strain evidence="1 2">DSM 18101</strain>
    </source>
</reference>
<dbReference type="Proteomes" id="UP000292958">
    <property type="component" value="Unassembled WGS sequence"/>
</dbReference>
<evidence type="ECO:0000313" key="1">
    <source>
        <dbReference type="EMBL" id="RZU42257.1"/>
    </source>
</evidence>
<comment type="caution">
    <text evidence="1">The sequence shown here is derived from an EMBL/GenBank/DDBJ whole genome shotgun (WGS) entry which is preliminary data.</text>
</comment>
<organism evidence="1 2">
    <name type="scientific">Edaphobacter modestus</name>
    <dbReference type="NCBI Taxonomy" id="388466"/>
    <lineage>
        <taxon>Bacteria</taxon>
        <taxon>Pseudomonadati</taxon>
        <taxon>Acidobacteriota</taxon>
        <taxon>Terriglobia</taxon>
        <taxon>Terriglobales</taxon>
        <taxon>Acidobacteriaceae</taxon>
        <taxon>Edaphobacter</taxon>
    </lineage>
</organism>
<dbReference type="EMBL" id="SHKW01000001">
    <property type="protein sequence ID" value="RZU42257.1"/>
    <property type="molecule type" value="Genomic_DNA"/>
</dbReference>
<dbReference type="AlphaFoldDB" id="A0A4Q7YWQ3"/>
<proteinExistence type="predicted"/>
<gene>
    <name evidence="1" type="ORF">BDD14_3812</name>
</gene>
<accession>A0A4Q7YWQ3</accession>
<keyword evidence="2" id="KW-1185">Reference proteome</keyword>
<name>A0A4Q7YWQ3_9BACT</name>
<evidence type="ECO:0000313" key="2">
    <source>
        <dbReference type="Proteomes" id="UP000292958"/>
    </source>
</evidence>
<protein>
    <submittedName>
        <fullName evidence="1">Uncharacterized protein</fullName>
    </submittedName>
</protein>